<dbReference type="EC" id="6.3.4.19" evidence="8"/>
<dbReference type="PANTHER" id="PTHR43033">
    <property type="entry name" value="TRNA(ILE)-LYSIDINE SYNTHASE-RELATED"/>
    <property type="match status" value="1"/>
</dbReference>
<dbReference type="Proteomes" id="UP000562464">
    <property type="component" value="Unassembled WGS sequence"/>
</dbReference>
<comment type="catalytic activity">
    <reaction evidence="7 8">
        <text>cytidine(34) in tRNA(Ile2) + L-lysine + ATP = lysidine(34) in tRNA(Ile2) + AMP + diphosphate + H(+)</text>
        <dbReference type="Rhea" id="RHEA:43744"/>
        <dbReference type="Rhea" id="RHEA-COMP:10625"/>
        <dbReference type="Rhea" id="RHEA-COMP:10670"/>
        <dbReference type="ChEBI" id="CHEBI:15378"/>
        <dbReference type="ChEBI" id="CHEBI:30616"/>
        <dbReference type="ChEBI" id="CHEBI:32551"/>
        <dbReference type="ChEBI" id="CHEBI:33019"/>
        <dbReference type="ChEBI" id="CHEBI:82748"/>
        <dbReference type="ChEBI" id="CHEBI:83665"/>
        <dbReference type="ChEBI" id="CHEBI:456215"/>
        <dbReference type="EC" id="6.3.4.19"/>
    </reaction>
</comment>
<dbReference type="HAMAP" id="MF_01161">
    <property type="entry name" value="tRNA_Ile_lys_synt"/>
    <property type="match status" value="1"/>
</dbReference>
<evidence type="ECO:0000313" key="11">
    <source>
        <dbReference type="Proteomes" id="UP000562464"/>
    </source>
</evidence>
<dbReference type="NCBIfam" id="TIGR02433">
    <property type="entry name" value="lysidine_TilS_C"/>
    <property type="match status" value="1"/>
</dbReference>
<evidence type="ECO:0000256" key="3">
    <source>
        <dbReference type="ARBA" id="ARBA00022598"/>
    </source>
</evidence>
<dbReference type="SUPFAM" id="SSF52402">
    <property type="entry name" value="Adenine nucleotide alpha hydrolases-like"/>
    <property type="match status" value="1"/>
</dbReference>
<dbReference type="InterPro" id="IPR012796">
    <property type="entry name" value="Lysidine-tRNA-synth_C"/>
</dbReference>
<protein>
    <recommendedName>
        <fullName evidence="8">tRNA(Ile)-lysidine synthase</fullName>
        <ecNumber evidence="8">6.3.4.19</ecNumber>
    </recommendedName>
    <alternativeName>
        <fullName evidence="8">tRNA(Ile)-2-lysyl-cytidine synthase</fullName>
    </alternativeName>
    <alternativeName>
        <fullName evidence="8">tRNA(Ile)-lysidine synthetase</fullName>
    </alternativeName>
</protein>
<evidence type="ECO:0000256" key="8">
    <source>
        <dbReference type="HAMAP-Rule" id="MF_01161"/>
    </source>
</evidence>
<dbReference type="InterPro" id="IPR012795">
    <property type="entry name" value="tRNA_Ile_lys_synt_N"/>
</dbReference>
<dbReference type="InterPro" id="IPR012094">
    <property type="entry name" value="tRNA_Ile_lys_synt"/>
</dbReference>
<feature type="domain" description="Lysidine-tRNA(Ile) synthetase C-terminal" evidence="9">
    <location>
        <begin position="340"/>
        <end position="399"/>
    </location>
</feature>
<dbReference type="SUPFAM" id="SSF56037">
    <property type="entry name" value="PheT/TilS domain"/>
    <property type="match status" value="1"/>
</dbReference>
<dbReference type="PANTHER" id="PTHR43033:SF1">
    <property type="entry name" value="TRNA(ILE)-LYSIDINE SYNTHASE-RELATED"/>
    <property type="match status" value="1"/>
</dbReference>
<evidence type="ECO:0000256" key="2">
    <source>
        <dbReference type="ARBA" id="ARBA00022490"/>
    </source>
</evidence>
<keyword evidence="4 8" id="KW-0819">tRNA processing</keyword>
<dbReference type="SMART" id="SM00977">
    <property type="entry name" value="TilS_C"/>
    <property type="match status" value="1"/>
</dbReference>
<reference evidence="10 11" key="1">
    <citation type="submission" date="2020-08" db="EMBL/GenBank/DDBJ databases">
        <title>Genomic Encyclopedia of Type Strains, Phase IV (KMG-IV): sequencing the most valuable type-strain genomes for metagenomic binning, comparative biology and taxonomic classification.</title>
        <authorList>
            <person name="Goeker M."/>
        </authorList>
    </citation>
    <scope>NUCLEOTIDE SEQUENCE [LARGE SCALE GENOMIC DNA]</scope>
    <source>
        <strain evidence="10 11">DSM 14925</strain>
    </source>
</reference>
<feature type="binding site" evidence="8">
    <location>
        <begin position="34"/>
        <end position="39"/>
    </location>
    <ligand>
        <name>ATP</name>
        <dbReference type="ChEBI" id="CHEBI:30616"/>
    </ligand>
</feature>
<gene>
    <name evidence="8" type="primary">tilS</name>
    <name evidence="10" type="ORF">HNQ37_000199</name>
</gene>
<organism evidence="10 11">
    <name type="scientific">Lactovum miscens</name>
    <dbReference type="NCBI Taxonomy" id="190387"/>
    <lineage>
        <taxon>Bacteria</taxon>
        <taxon>Bacillati</taxon>
        <taxon>Bacillota</taxon>
        <taxon>Bacilli</taxon>
        <taxon>Lactobacillales</taxon>
        <taxon>Streptococcaceae</taxon>
        <taxon>Lactovum</taxon>
    </lineage>
</organism>
<evidence type="ECO:0000256" key="4">
    <source>
        <dbReference type="ARBA" id="ARBA00022694"/>
    </source>
</evidence>
<comment type="similarity">
    <text evidence="8">Belongs to the tRNA(Ile)-lysidine synthase family.</text>
</comment>
<proteinExistence type="inferred from homology"/>
<evidence type="ECO:0000256" key="7">
    <source>
        <dbReference type="ARBA" id="ARBA00048539"/>
    </source>
</evidence>
<keyword evidence="2 8" id="KW-0963">Cytoplasm</keyword>
<comment type="domain">
    <text evidence="8">The N-terminal region contains the highly conserved SGGXDS motif, predicted to be a P-loop motif involved in ATP binding.</text>
</comment>
<dbReference type="Pfam" id="PF01171">
    <property type="entry name" value="ATP_bind_3"/>
    <property type="match status" value="1"/>
</dbReference>
<keyword evidence="5 8" id="KW-0547">Nucleotide-binding</keyword>
<dbReference type="AlphaFoldDB" id="A0A841C7F8"/>
<evidence type="ECO:0000256" key="5">
    <source>
        <dbReference type="ARBA" id="ARBA00022741"/>
    </source>
</evidence>
<evidence type="ECO:0000259" key="9">
    <source>
        <dbReference type="SMART" id="SM00977"/>
    </source>
</evidence>
<evidence type="ECO:0000256" key="6">
    <source>
        <dbReference type="ARBA" id="ARBA00022840"/>
    </source>
</evidence>
<name>A0A841C7F8_9LACT</name>
<dbReference type="CDD" id="cd01992">
    <property type="entry name" value="TilS_N"/>
    <property type="match status" value="1"/>
</dbReference>
<dbReference type="EMBL" id="JACHHV010000002">
    <property type="protein sequence ID" value="MBB5887329.1"/>
    <property type="molecule type" value="Genomic_DNA"/>
</dbReference>
<dbReference type="GO" id="GO:0032267">
    <property type="term" value="F:tRNA(Ile)-lysidine synthase activity"/>
    <property type="evidence" value="ECO:0007669"/>
    <property type="project" value="UniProtKB-EC"/>
</dbReference>
<dbReference type="GO" id="GO:0005524">
    <property type="term" value="F:ATP binding"/>
    <property type="evidence" value="ECO:0007669"/>
    <property type="project" value="UniProtKB-UniRule"/>
</dbReference>
<comment type="subcellular location">
    <subcellularLocation>
        <location evidence="1 8">Cytoplasm</location>
    </subcellularLocation>
</comment>
<dbReference type="InterPro" id="IPR011063">
    <property type="entry name" value="TilS/TtcA_N"/>
</dbReference>
<dbReference type="RefSeq" id="WP_246415545.1">
    <property type="nucleotide sequence ID" value="NZ_JACHHV010000002.1"/>
</dbReference>
<dbReference type="NCBIfam" id="TIGR02432">
    <property type="entry name" value="lysidine_TilS_N"/>
    <property type="match status" value="1"/>
</dbReference>
<accession>A0A841C7F8</accession>
<sequence length="417" mass="49043">MTNPKMSPNEYKFYKLCLKKKFFEKNKRVLIALSGGQDSMTLFNWLYNLRESFGIKLAVAHINHKVRQASDYEEAYLRNKMAELGVPFYFAEFSGTFSEEAARKFRYDYFEKVMKENAFTVLVTAHHKGDQAETVFMRLLTGRRLRHLNGILERQYFAGGELIRPFLTFEKSELNADFFFEDKTNSENEHLRNRVRNIYLPELKVENPKIQEVLIDLADESRLALAIIDEQINGLDLVGKRVNLSMFLSQSEGLQYFIFQKYLVQFQELKLNKRTFNDLLKIVRRPQQYHGLISKVYYFVKDSTDFYIDSSKSEKELEVLEKNPNNSSYLEVNFPVDMDYEIRIRESGDSIQFHGKRKTLKKFFIDNKIDLENRDFPVIAVGPEIYAIPSISTTSDLSLDLQSAKIKRTIWTRVRSR</sequence>
<evidence type="ECO:0000313" key="10">
    <source>
        <dbReference type="EMBL" id="MBB5887329.1"/>
    </source>
</evidence>
<dbReference type="InterPro" id="IPR014729">
    <property type="entry name" value="Rossmann-like_a/b/a_fold"/>
</dbReference>
<keyword evidence="3 8" id="KW-0436">Ligase</keyword>
<dbReference type="Pfam" id="PF11734">
    <property type="entry name" value="TilS_C"/>
    <property type="match status" value="1"/>
</dbReference>
<dbReference type="Gene3D" id="3.40.50.620">
    <property type="entry name" value="HUPs"/>
    <property type="match status" value="1"/>
</dbReference>
<dbReference type="GO" id="GO:0006400">
    <property type="term" value="P:tRNA modification"/>
    <property type="evidence" value="ECO:0007669"/>
    <property type="project" value="UniProtKB-UniRule"/>
</dbReference>
<dbReference type="GO" id="GO:0005737">
    <property type="term" value="C:cytoplasm"/>
    <property type="evidence" value="ECO:0007669"/>
    <property type="project" value="UniProtKB-SubCell"/>
</dbReference>
<comment type="caution">
    <text evidence="10">The sequence shown here is derived from an EMBL/GenBank/DDBJ whole genome shotgun (WGS) entry which is preliminary data.</text>
</comment>
<comment type="function">
    <text evidence="8">Ligates lysine onto the cytidine present at position 34 of the AUA codon-specific tRNA(Ile) that contains the anticodon CAU, in an ATP-dependent manner. Cytidine is converted to lysidine, thus changing the amino acid specificity of the tRNA from methionine to isoleucine.</text>
</comment>
<keyword evidence="6 8" id="KW-0067">ATP-binding</keyword>
<evidence type="ECO:0000256" key="1">
    <source>
        <dbReference type="ARBA" id="ARBA00004496"/>
    </source>
</evidence>
<keyword evidence="11" id="KW-1185">Reference proteome</keyword>